<evidence type="ECO:0000256" key="1">
    <source>
        <dbReference type="ARBA" id="ARBA00004123"/>
    </source>
</evidence>
<dbReference type="GO" id="GO:0005634">
    <property type="term" value="C:nucleus"/>
    <property type="evidence" value="ECO:0007669"/>
    <property type="project" value="UniProtKB-SubCell"/>
</dbReference>
<dbReference type="InterPro" id="IPR000210">
    <property type="entry name" value="BTB/POZ_dom"/>
</dbReference>
<evidence type="ECO:0000256" key="4">
    <source>
        <dbReference type="ARBA" id="ARBA00022771"/>
    </source>
</evidence>
<dbReference type="PROSITE" id="PS50097">
    <property type="entry name" value="BTB"/>
    <property type="match status" value="1"/>
</dbReference>
<keyword evidence="7" id="KW-0238">DNA-binding</keyword>
<evidence type="ECO:0000256" key="9">
    <source>
        <dbReference type="ARBA" id="ARBA00023242"/>
    </source>
</evidence>
<dbReference type="SMART" id="SM00355">
    <property type="entry name" value="ZnF_C2H2"/>
    <property type="match status" value="2"/>
</dbReference>
<dbReference type="InterPro" id="IPR050457">
    <property type="entry name" value="ZnFinger_BTB_dom_contain"/>
</dbReference>
<dbReference type="GO" id="GO:0000981">
    <property type="term" value="F:DNA-binding transcription factor activity, RNA polymerase II-specific"/>
    <property type="evidence" value="ECO:0007669"/>
    <property type="project" value="TreeGrafter"/>
</dbReference>
<feature type="region of interest" description="Disordered" evidence="11">
    <location>
        <begin position="321"/>
        <end position="357"/>
    </location>
</feature>
<evidence type="ECO:0000259" key="13">
    <source>
        <dbReference type="PROSITE" id="PS50157"/>
    </source>
</evidence>
<dbReference type="EMBL" id="SDOV01000001">
    <property type="protein sequence ID" value="KAH7646494.1"/>
    <property type="molecule type" value="Genomic_DNA"/>
</dbReference>
<dbReference type="Pfam" id="PF00096">
    <property type="entry name" value="zf-C2H2"/>
    <property type="match status" value="1"/>
</dbReference>
<dbReference type="Gene3D" id="3.30.710.10">
    <property type="entry name" value="Potassium Channel Kv1.1, Chain A"/>
    <property type="match status" value="1"/>
</dbReference>
<dbReference type="AlphaFoldDB" id="A0A9D4SL65"/>
<evidence type="ECO:0000256" key="6">
    <source>
        <dbReference type="ARBA" id="ARBA00023015"/>
    </source>
</evidence>
<keyword evidence="2" id="KW-0479">Metal-binding</keyword>
<organism evidence="14">
    <name type="scientific">Dermatophagoides farinae</name>
    <name type="common">American house dust mite</name>
    <dbReference type="NCBI Taxonomy" id="6954"/>
    <lineage>
        <taxon>Eukaryota</taxon>
        <taxon>Metazoa</taxon>
        <taxon>Ecdysozoa</taxon>
        <taxon>Arthropoda</taxon>
        <taxon>Chelicerata</taxon>
        <taxon>Arachnida</taxon>
        <taxon>Acari</taxon>
        <taxon>Acariformes</taxon>
        <taxon>Sarcoptiformes</taxon>
        <taxon>Astigmata</taxon>
        <taxon>Psoroptidia</taxon>
        <taxon>Analgoidea</taxon>
        <taxon>Pyroglyphidae</taxon>
        <taxon>Dermatophagoidinae</taxon>
        <taxon>Dermatophagoides</taxon>
    </lineage>
</organism>
<keyword evidence="6" id="KW-0805">Transcription regulation</keyword>
<evidence type="ECO:0000256" key="10">
    <source>
        <dbReference type="PROSITE-ProRule" id="PRU00042"/>
    </source>
</evidence>
<gene>
    <name evidence="14" type="ORF">HUG17_2032</name>
</gene>
<keyword evidence="5" id="KW-0862">Zinc</keyword>
<dbReference type="PANTHER" id="PTHR46105">
    <property type="entry name" value="AGAP004733-PA"/>
    <property type="match status" value="1"/>
</dbReference>
<evidence type="ECO:0000256" key="8">
    <source>
        <dbReference type="ARBA" id="ARBA00023163"/>
    </source>
</evidence>
<dbReference type="InterPro" id="IPR036236">
    <property type="entry name" value="Znf_C2H2_sf"/>
</dbReference>
<dbReference type="PROSITE" id="PS50157">
    <property type="entry name" value="ZINC_FINGER_C2H2_2"/>
    <property type="match status" value="2"/>
</dbReference>
<name>A0A9D4SL65_DERFA</name>
<dbReference type="Gene3D" id="3.30.160.60">
    <property type="entry name" value="Classic Zinc Finger"/>
    <property type="match status" value="1"/>
</dbReference>
<reference evidence="14" key="2">
    <citation type="journal article" date="2021" name="World Allergy Organ. J.">
        <title>Chromosome-level assembly of Dermatophagoides farinae genome and transcriptome reveals two novel allergens Der f 37 and Der f 39.</title>
        <authorList>
            <person name="Chen J."/>
            <person name="Cai Z."/>
            <person name="Fan D."/>
            <person name="Hu J."/>
            <person name="Hou Y."/>
            <person name="He Y."/>
            <person name="Zhang Z."/>
            <person name="Zhao Z."/>
            <person name="Gao P."/>
            <person name="Hu W."/>
            <person name="Sun J."/>
            <person name="Li J."/>
            <person name="Ji K."/>
        </authorList>
    </citation>
    <scope>NUCLEOTIDE SEQUENCE</scope>
    <source>
        <strain evidence="14">JKM2019</strain>
    </source>
</reference>
<evidence type="ECO:0000313" key="14">
    <source>
        <dbReference type="EMBL" id="KAH7646494.1"/>
    </source>
</evidence>
<keyword evidence="3" id="KW-0677">Repeat</keyword>
<dbReference type="SUPFAM" id="SSF57667">
    <property type="entry name" value="beta-beta-alpha zinc fingers"/>
    <property type="match status" value="1"/>
</dbReference>
<proteinExistence type="predicted"/>
<dbReference type="SUPFAM" id="SSF54695">
    <property type="entry name" value="POZ domain"/>
    <property type="match status" value="1"/>
</dbReference>
<evidence type="ECO:0000259" key="12">
    <source>
        <dbReference type="PROSITE" id="PS50097"/>
    </source>
</evidence>
<feature type="compositionally biased region" description="Polar residues" evidence="11">
    <location>
        <begin position="338"/>
        <end position="353"/>
    </location>
</feature>
<dbReference type="OrthoDB" id="6503085at2759"/>
<dbReference type="GO" id="GO:0000978">
    <property type="term" value="F:RNA polymerase II cis-regulatory region sequence-specific DNA binding"/>
    <property type="evidence" value="ECO:0007669"/>
    <property type="project" value="TreeGrafter"/>
</dbReference>
<dbReference type="Pfam" id="PF00651">
    <property type="entry name" value="BTB"/>
    <property type="match status" value="1"/>
</dbReference>
<feature type="compositionally biased region" description="Polar residues" evidence="11">
    <location>
        <begin position="499"/>
        <end position="528"/>
    </location>
</feature>
<accession>A0A9D4SL65</accession>
<evidence type="ECO:0000256" key="2">
    <source>
        <dbReference type="ARBA" id="ARBA00022723"/>
    </source>
</evidence>
<comment type="subcellular location">
    <subcellularLocation>
        <location evidence="1">Nucleus</location>
    </subcellularLocation>
</comment>
<feature type="domain" description="C2H2-type" evidence="13">
    <location>
        <begin position="465"/>
        <end position="488"/>
    </location>
</feature>
<feature type="region of interest" description="Disordered" evidence="11">
    <location>
        <begin position="493"/>
        <end position="567"/>
    </location>
</feature>
<dbReference type="Proteomes" id="UP000828236">
    <property type="component" value="Unassembled WGS sequence"/>
</dbReference>
<keyword evidence="9" id="KW-0539">Nucleus</keyword>
<feature type="domain" description="BTB" evidence="12">
    <location>
        <begin position="29"/>
        <end position="96"/>
    </location>
</feature>
<reference evidence="14" key="1">
    <citation type="submission" date="2020-06" db="EMBL/GenBank/DDBJ databases">
        <authorList>
            <person name="Ji K."/>
            <person name="Li J."/>
        </authorList>
    </citation>
    <scope>NUCLEOTIDE SEQUENCE</scope>
    <source>
        <strain evidence="14">JKM2019</strain>
        <tissue evidence="14">Whole body</tissue>
    </source>
</reference>
<keyword evidence="8" id="KW-0804">Transcription</keyword>
<keyword evidence="4 10" id="KW-0863">Zinc-finger</keyword>
<evidence type="ECO:0000256" key="5">
    <source>
        <dbReference type="ARBA" id="ARBA00022833"/>
    </source>
</evidence>
<protein>
    <submittedName>
        <fullName evidence="14">Uncharacterized protein</fullName>
    </submittedName>
</protein>
<evidence type="ECO:0000256" key="7">
    <source>
        <dbReference type="ARBA" id="ARBA00023125"/>
    </source>
</evidence>
<evidence type="ECO:0000256" key="3">
    <source>
        <dbReference type="ARBA" id="ARBA00022737"/>
    </source>
</evidence>
<dbReference type="InterPro" id="IPR013087">
    <property type="entry name" value="Znf_C2H2_type"/>
</dbReference>
<dbReference type="PROSITE" id="PS00028">
    <property type="entry name" value="ZINC_FINGER_C2H2_1"/>
    <property type="match status" value="2"/>
</dbReference>
<dbReference type="CDD" id="cd18186">
    <property type="entry name" value="BTB_POZ_ZBTB_KLHL-like"/>
    <property type="match status" value="1"/>
</dbReference>
<dbReference type="InterPro" id="IPR011333">
    <property type="entry name" value="SKP1/BTB/POZ_sf"/>
</dbReference>
<sequence>MENYYFKHPSHFGDMFSLFEDFYRSKTLSDVIINCQGRNIHAHRMVLCAGSDHFRRLLTSIKMHNQLPVLIITDISFEDMEIILEFIYRGQIVVSRDKVESLRQAAYKLRVRGFENFLRKPFNSNGVLNGSVSMQTMKTMTNGNVRSTSLLHESKRYLQQINEMEIKRTKLSHSTPNGNHMQQQDSLYNNNNNHHHANARHLRESPADFRRHYPHNNTEPQSQLEAALQRGLNQMNQNCSNQQSSPNAMMKKMIHFEQLMKSCNGNVNNNNNNNNGVYDCNGTLDLKIDKHRQQNDQVPSITITRVNGPGVSIDLNCGNSSMSDSCDENEENQRNETVENNMSGQGNYTNNHFDNSRNESHEVNYTYEMDPSVLVAPQWDNSDENIKNCGSVKEDADGTEEEEYFESMSRNSNSMLDSMFMAAQKMNQMNAGQNFFYCEHCPKYFVDEDHLQLHIKRTHGLNKMNQCNICGKAYAWKSGLYKHKRHVHNIGGTGAKITPNGNGDSDSAVDSQPPTPTDVQQIQSSSMEVINKMNNNNNNNNDAISPSPIESTIDETPAISPTAVTTT</sequence>
<dbReference type="SMART" id="SM00225">
    <property type="entry name" value="BTB"/>
    <property type="match status" value="1"/>
</dbReference>
<dbReference type="GO" id="GO:0008270">
    <property type="term" value="F:zinc ion binding"/>
    <property type="evidence" value="ECO:0007669"/>
    <property type="project" value="UniProtKB-KW"/>
</dbReference>
<evidence type="ECO:0000256" key="11">
    <source>
        <dbReference type="SAM" id="MobiDB-lite"/>
    </source>
</evidence>
<comment type="caution">
    <text evidence="14">The sequence shown here is derived from an EMBL/GenBank/DDBJ whole genome shotgun (WGS) entry which is preliminary data.</text>
</comment>
<dbReference type="PANTHER" id="PTHR46105:SF5">
    <property type="entry name" value="ZINC FINGER AND BTB DOMAIN-CONTAINING PROTEIN 44 ISOFORM X1"/>
    <property type="match status" value="1"/>
</dbReference>
<feature type="domain" description="C2H2-type" evidence="13">
    <location>
        <begin position="436"/>
        <end position="464"/>
    </location>
</feature>